<organism evidence="2 3">
    <name type="scientific">Aspergillus fijiensis CBS 313.89</name>
    <dbReference type="NCBI Taxonomy" id="1448319"/>
    <lineage>
        <taxon>Eukaryota</taxon>
        <taxon>Fungi</taxon>
        <taxon>Dikarya</taxon>
        <taxon>Ascomycota</taxon>
        <taxon>Pezizomycotina</taxon>
        <taxon>Eurotiomycetes</taxon>
        <taxon>Eurotiomycetidae</taxon>
        <taxon>Eurotiales</taxon>
        <taxon>Aspergillaceae</taxon>
        <taxon>Aspergillus</taxon>
    </lineage>
</organism>
<evidence type="ECO:0000313" key="2">
    <source>
        <dbReference type="EMBL" id="RAK74672.1"/>
    </source>
</evidence>
<dbReference type="AlphaFoldDB" id="A0A8G1VW02"/>
<dbReference type="RefSeq" id="XP_040798682.1">
    <property type="nucleotide sequence ID" value="XM_040946507.1"/>
</dbReference>
<dbReference type="VEuPathDB" id="FungiDB:BO72DRAFT_461119"/>
<evidence type="ECO:0008006" key="4">
    <source>
        <dbReference type="Google" id="ProtNLM"/>
    </source>
</evidence>
<dbReference type="Proteomes" id="UP000249789">
    <property type="component" value="Unassembled WGS sequence"/>
</dbReference>
<name>A0A8G1VW02_9EURO</name>
<feature type="chain" id="PRO_5034677761" description="Cyanovirin-N" evidence="1">
    <location>
        <begin position="19"/>
        <end position="110"/>
    </location>
</feature>
<evidence type="ECO:0000313" key="3">
    <source>
        <dbReference type="Proteomes" id="UP000249789"/>
    </source>
</evidence>
<sequence>MHLTTCLTALALASMAVADQAIHIDGVGCGLFNGNGGVEVADKARVTITSSGNGILTCKAEVDPPASGKAVTYSRKNVNELCGVNGGLTDDWHETVSASGQATLTCRIKQ</sequence>
<gene>
    <name evidence="2" type="ORF">BO72DRAFT_461119</name>
</gene>
<keyword evidence="1" id="KW-0732">Signal</keyword>
<reference evidence="2 3" key="1">
    <citation type="submission" date="2018-02" db="EMBL/GenBank/DDBJ databases">
        <title>The genomes of Aspergillus section Nigri reveals drivers in fungal speciation.</title>
        <authorList>
            <consortium name="DOE Joint Genome Institute"/>
            <person name="Vesth T.C."/>
            <person name="Nybo J."/>
            <person name="Theobald S."/>
            <person name="Brandl J."/>
            <person name="Frisvad J.C."/>
            <person name="Nielsen K.F."/>
            <person name="Lyhne E.K."/>
            <person name="Kogle M.E."/>
            <person name="Kuo A."/>
            <person name="Riley R."/>
            <person name="Clum A."/>
            <person name="Nolan M."/>
            <person name="Lipzen A."/>
            <person name="Salamov A."/>
            <person name="Henrissat B."/>
            <person name="Wiebenga A."/>
            <person name="De vries R.P."/>
            <person name="Grigoriev I.V."/>
            <person name="Mortensen U.H."/>
            <person name="Andersen M.R."/>
            <person name="Baker S.E."/>
        </authorList>
    </citation>
    <scope>NUCLEOTIDE SEQUENCE [LARGE SCALE GENOMIC DNA]</scope>
    <source>
        <strain evidence="2 3">CBS 313.89</strain>
    </source>
</reference>
<keyword evidence="3" id="KW-1185">Reference proteome</keyword>
<dbReference type="EMBL" id="KZ824666">
    <property type="protein sequence ID" value="RAK74672.1"/>
    <property type="molecule type" value="Genomic_DNA"/>
</dbReference>
<proteinExistence type="predicted"/>
<protein>
    <recommendedName>
        <fullName evidence="4">Cyanovirin-N</fullName>
    </recommendedName>
</protein>
<dbReference type="OrthoDB" id="5410679at2759"/>
<evidence type="ECO:0000256" key="1">
    <source>
        <dbReference type="SAM" id="SignalP"/>
    </source>
</evidence>
<feature type="signal peptide" evidence="1">
    <location>
        <begin position="1"/>
        <end position="18"/>
    </location>
</feature>
<accession>A0A8G1VW02</accession>
<dbReference type="GeneID" id="63863840"/>